<dbReference type="InterPro" id="IPR038765">
    <property type="entry name" value="Papain-like_cys_pep_sf"/>
</dbReference>
<evidence type="ECO:0000313" key="2">
    <source>
        <dbReference type="EMBL" id="GHW00834.1"/>
    </source>
</evidence>
<accession>A0ABQ3W6W2</accession>
<keyword evidence="1" id="KW-0732">Signal</keyword>
<dbReference type="Gene3D" id="3.90.1720.10">
    <property type="entry name" value="endopeptidase domain like (from Nostoc punctiforme)"/>
    <property type="match status" value="1"/>
</dbReference>
<proteinExistence type="predicted"/>
<dbReference type="Proteomes" id="UP000616547">
    <property type="component" value="Unassembled WGS sequence"/>
</dbReference>
<sequence length="294" mass="32652">MNFKKICMSGAVCLAVGISIMPSVASASSNNTDNSDEQSEFIKAYNTGKEKGILTDQNMTQSEFLSLCKESVFPAYLEYQQTHPTVSFAQYVADDNYEVPRQQAGDNPITVSATGTKSSSSIFPFTSFTSVSARKGYSMKAGDILICYGRNITSKYIGHAAIASSSKYIMEMPGPGKHATHTPKATFFKRNSGNGKYVAVYRIKKHPHYADDASTYAYRHMYLKTNPSYFFPSSMYVKSPSYCSKYVYLAYEWGATKRALYPIPGPSAVVLPHGLENWFKGDFTPSYVYKVTSY</sequence>
<name>A0ABQ3W6W2_9LACO</name>
<feature type="signal peptide" evidence="1">
    <location>
        <begin position="1"/>
        <end position="27"/>
    </location>
</feature>
<comment type="caution">
    <text evidence="2">The sequence shown here is derived from an EMBL/GenBank/DDBJ whole genome shotgun (WGS) entry which is preliminary data.</text>
</comment>
<reference evidence="3" key="1">
    <citation type="submission" date="2021-01" db="EMBL/GenBank/DDBJ databases">
        <title>Draft genome sequence of Nasalis larvatus strain YZ03.</title>
        <authorList>
            <person name="Suzuki-Hashido N."/>
            <person name="Tsuchida S."/>
            <person name="Hayakawa T."/>
        </authorList>
    </citation>
    <scope>NUCLEOTIDE SEQUENCE [LARGE SCALE GENOMIC DNA]</scope>
    <source>
        <strain evidence="3">YZ03</strain>
    </source>
</reference>
<evidence type="ECO:0000313" key="3">
    <source>
        <dbReference type="Proteomes" id="UP000616547"/>
    </source>
</evidence>
<evidence type="ECO:0000256" key="1">
    <source>
        <dbReference type="SAM" id="SignalP"/>
    </source>
</evidence>
<organism evidence="2 3">
    <name type="scientific">Lactobacillus nasalidis</name>
    <dbReference type="NCBI Taxonomy" id="2797258"/>
    <lineage>
        <taxon>Bacteria</taxon>
        <taxon>Bacillati</taxon>
        <taxon>Bacillota</taxon>
        <taxon>Bacilli</taxon>
        <taxon>Lactobacillales</taxon>
        <taxon>Lactobacillaceae</taxon>
        <taxon>Lactobacillus</taxon>
    </lineage>
</organism>
<feature type="chain" id="PRO_5045711360" evidence="1">
    <location>
        <begin position="28"/>
        <end position="294"/>
    </location>
</feature>
<dbReference type="EMBL" id="BOCI01000140">
    <property type="protein sequence ID" value="GHW00834.1"/>
    <property type="molecule type" value="Genomic_DNA"/>
</dbReference>
<dbReference type="SUPFAM" id="SSF54001">
    <property type="entry name" value="Cysteine proteinases"/>
    <property type="match status" value="1"/>
</dbReference>
<gene>
    <name evidence="2" type="ORF">lacNasYZ03_05210</name>
</gene>
<keyword evidence="3" id="KW-1185">Reference proteome</keyword>
<dbReference type="RefSeq" id="WP_244666145.1">
    <property type="nucleotide sequence ID" value="NZ_BOCI01000140.1"/>
</dbReference>
<protein>
    <submittedName>
        <fullName evidence="2">Uncharacterized protein</fullName>
    </submittedName>
</protein>